<dbReference type="KEGG" id="vg:11464378"/>
<accession>G8XSV5</accession>
<evidence type="ECO:0000313" key="3">
    <source>
        <dbReference type="Proteomes" id="UP000097892"/>
    </source>
</evidence>
<keyword evidence="1" id="KW-0812">Transmembrane</keyword>
<dbReference type="Proteomes" id="UP000097892">
    <property type="component" value="Segment"/>
</dbReference>
<evidence type="ECO:0000256" key="1">
    <source>
        <dbReference type="SAM" id="Phobius"/>
    </source>
</evidence>
<dbReference type="GeneID" id="11464378"/>
<keyword evidence="1" id="KW-1133">Transmembrane helix</keyword>
<proteinExistence type="predicted"/>
<reference evidence="2" key="1">
    <citation type="submission" date="2011-12" db="EMBL/GenBank/DDBJ databases">
        <title>Comparative genomics of primate cytomegaloviruses.</title>
        <authorList>
            <person name="Davison A.J."/>
            <person name="Holton M."/>
            <person name="Dolan A."/>
            <person name="Dargan D.J."/>
            <person name="Gatherer D."/>
            <person name="Hayward G.S."/>
        </authorList>
    </citation>
    <scope>NUCLEOTIDE SEQUENCE [LARGE SCALE GENOMIC DNA]</scope>
    <source>
        <strain evidence="2">SqSHV</strain>
    </source>
</reference>
<evidence type="ECO:0000313" key="2">
    <source>
        <dbReference type="EMBL" id="AEV80901.1"/>
    </source>
</evidence>
<dbReference type="OrthoDB" id="38810at10239"/>
<dbReference type="EMBL" id="FJ483967">
    <property type="protein sequence ID" value="AEV80901.1"/>
    <property type="molecule type" value="Genomic_DNA"/>
</dbReference>
<protein>
    <submittedName>
        <fullName evidence="2">Protein UL41A</fullName>
    </submittedName>
</protein>
<keyword evidence="1" id="KW-0472">Membrane</keyword>
<keyword evidence="3" id="KW-1185">Reference proteome</keyword>
<dbReference type="RefSeq" id="YP_004940213.1">
    <property type="nucleotide sequence ID" value="NC_016448.1"/>
</dbReference>
<gene>
    <name evidence="2" type="primary">UL41A</name>
</gene>
<organism evidence="2 3">
    <name type="scientific">Saimiriine betaherpesvirus 4</name>
    <dbReference type="NCBI Taxonomy" id="1535247"/>
    <lineage>
        <taxon>Viruses</taxon>
        <taxon>Duplodnaviria</taxon>
        <taxon>Heunggongvirae</taxon>
        <taxon>Peploviricota</taxon>
        <taxon>Herviviricetes</taxon>
        <taxon>Herpesvirales</taxon>
        <taxon>Orthoherpesviridae</taxon>
        <taxon>Betaherpesvirinae</taxon>
        <taxon>Cytomegalovirus</taxon>
        <taxon>Cytomegalovirus saimiriinebeta4</taxon>
    </lineage>
</organism>
<name>G8XSV5_9BETA</name>
<sequence length="70" mass="8055">MSGNSTWTGRRFDDCRWLVGVGVFLAGLFLVACGVLTKILWKRRRDRDLVRTGSEEVVYERLSLQSDTDF</sequence>
<feature type="transmembrane region" description="Helical" evidence="1">
    <location>
        <begin position="17"/>
        <end position="41"/>
    </location>
</feature>